<evidence type="ECO:0000259" key="2">
    <source>
        <dbReference type="Pfam" id="PF01425"/>
    </source>
</evidence>
<sequence length="143" mass="15254">MWWESVNSVYGRSRNPYDTRRITGGSSGGEGALISAAGSVIGIGSDIGGSIRMPAYFNGVFGLKPSPGVVPLDGHLPEPIGYRERMLRIGPMCRYAKDLKTMLQSPSATASACSESAPCVATPRTSKLCFRSLAARRQRLSSN</sequence>
<dbReference type="InterPro" id="IPR036928">
    <property type="entry name" value="AS_sf"/>
</dbReference>
<keyword evidence="3" id="KW-1185">Reference proteome</keyword>
<protein>
    <submittedName>
        <fullName evidence="4">Amidase domain-containing protein</fullName>
    </submittedName>
</protein>
<accession>A0A1I7Y281</accession>
<reference evidence="4" key="1">
    <citation type="submission" date="2016-11" db="UniProtKB">
        <authorList>
            <consortium name="WormBaseParasite"/>
        </authorList>
    </citation>
    <scope>IDENTIFICATION</scope>
</reference>
<dbReference type="PANTHER" id="PTHR43372:SF4">
    <property type="entry name" value="FATTY-ACID AMIDE HYDROLASE 2"/>
    <property type="match status" value="1"/>
</dbReference>
<dbReference type="AlphaFoldDB" id="A0A1I7Y281"/>
<feature type="domain" description="Amidase" evidence="2">
    <location>
        <begin position="1"/>
        <end position="120"/>
    </location>
</feature>
<dbReference type="WBParaSite" id="L893_g11994.t1">
    <property type="protein sequence ID" value="L893_g11994.t1"/>
    <property type="gene ID" value="L893_g11994"/>
</dbReference>
<dbReference type="InterPro" id="IPR052739">
    <property type="entry name" value="FAAH2"/>
</dbReference>
<dbReference type="SUPFAM" id="SSF75304">
    <property type="entry name" value="Amidase signature (AS) enzymes"/>
    <property type="match status" value="1"/>
</dbReference>
<evidence type="ECO:0000313" key="3">
    <source>
        <dbReference type="Proteomes" id="UP000095287"/>
    </source>
</evidence>
<dbReference type="Pfam" id="PF01425">
    <property type="entry name" value="Amidase"/>
    <property type="match status" value="1"/>
</dbReference>
<proteinExistence type="inferred from homology"/>
<dbReference type="InterPro" id="IPR023631">
    <property type="entry name" value="Amidase_dom"/>
</dbReference>
<evidence type="ECO:0000256" key="1">
    <source>
        <dbReference type="ARBA" id="ARBA00009199"/>
    </source>
</evidence>
<dbReference type="PANTHER" id="PTHR43372">
    <property type="entry name" value="FATTY-ACID AMIDE HYDROLASE"/>
    <property type="match status" value="1"/>
</dbReference>
<dbReference type="Proteomes" id="UP000095287">
    <property type="component" value="Unplaced"/>
</dbReference>
<name>A0A1I7Y281_9BILA</name>
<organism evidence="3 4">
    <name type="scientific">Steinernema glaseri</name>
    <dbReference type="NCBI Taxonomy" id="37863"/>
    <lineage>
        <taxon>Eukaryota</taxon>
        <taxon>Metazoa</taxon>
        <taxon>Ecdysozoa</taxon>
        <taxon>Nematoda</taxon>
        <taxon>Chromadorea</taxon>
        <taxon>Rhabditida</taxon>
        <taxon>Tylenchina</taxon>
        <taxon>Panagrolaimomorpha</taxon>
        <taxon>Strongyloidoidea</taxon>
        <taxon>Steinernematidae</taxon>
        <taxon>Steinernema</taxon>
    </lineage>
</organism>
<evidence type="ECO:0000313" key="4">
    <source>
        <dbReference type="WBParaSite" id="L893_g11994.t1"/>
    </source>
</evidence>
<dbReference type="GO" id="GO:0012505">
    <property type="term" value="C:endomembrane system"/>
    <property type="evidence" value="ECO:0007669"/>
    <property type="project" value="TreeGrafter"/>
</dbReference>
<comment type="similarity">
    <text evidence="1">Belongs to the amidase family.</text>
</comment>
<dbReference type="Gene3D" id="3.90.1300.10">
    <property type="entry name" value="Amidase signature (AS) domain"/>
    <property type="match status" value="1"/>
</dbReference>
<dbReference type="InterPro" id="IPR020556">
    <property type="entry name" value="Amidase_CS"/>
</dbReference>
<dbReference type="PROSITE" id="PS00571">
    <property type="entry name" value="AMIDASES"/>
    <property type="match status" value="1"/>
</dbReference>